<organism evidence="1 2">
    <name type="scientific">Achromobacter denitrificans</name>
    <name type="common">Alcaligenes denitrificans</name>
    <dbReference type="NCBI Taxonomy" id="32002"/>
    <lineage>
        <taxon>Bacteria</taxon>
        <taxon>Pseudomonadati</taxon>
        <taxon>Pseudomonadota</taxon>
        <taxon>Betaproteobacteria</taxon>
        <taxon>Burkholderiales</taxon>
        <taxon>Alcaligenaceae</taxon>
        <taxon>Achromobacter</taxon>
    </lineage>
</organism>
<sequence>MRLKEVFVVDQSRVLQAANNEAEIVKAATDRTSFSFVEYVAAAVADTLSAFGVPGASILGAAAKQALQARFERRAQEASQILLEEIRSGAARPQDIPLEEPAAIMLRYARAVHEGVGRLNLRLLASILAGQLAREAVYADEFYRWADVLAGLTPEEVVVLAGYLRHIPEDLRTVRLVELGAEVYQGIYGADRDHWGDFEATRGALLRTGLLSISATGGAIGGGTNIVFAPTAKLQELGRLVEMQGVLDRSGLAGASQRPAS</sequence>
<dbReference type="RefSeq" id="WP_175154761.1">
    <property type="nucleotide sequence ID" value="NZ_CP154792.1"/>
</dbReference>
<evidence type="ECO:0000313" key="1">
    <source>
        <dbReference type="EMBL" id="XAN13447.1"/>
    </source>
</evidence>
<gene>
    <name evidence="1" type="ORF">AAIK43_18765</name>
</gene>
<dbReference type="Proteomes" id="UP001446337">
    <property type="component" value="Chromosome"/>
</dbReference>
<proteinExistence type="predicted"/>
<reference evidence="1 2" key="1">
    <citation type="submission" date="2024-05" db="EMBL/GenBank/DDBJ databases">
        <title>Achromobacter denitrificans. BP1, complete genome.</title>
        <authorList>
            <person name="Zhang B."/>
        </authorList>
    </citation>
    <scope>NUCLEOTIDE SEQUENCE [LARGE SCALE GENOMIC DNA]</scope>
    <source>
        <strain evidence="1 2">BP1</strain>
    </source>
</reference>
<dbReference type="EMBL" id="CP154792">
    <property type="protein sequence ID" value="XAN13447.1"/>
    <property type="molecule type" value="Genomic_DNA"/>
</dbReference>
<protein>
    <recommendedName>
        <fullName evidence="3">DUF4393 domain-containing protein</fullName>
    </recommendedName>
</protein>
<evidence type="ECO:0000313" key="2">
    <source>
        <dbReference type="Proteomes" id="UP001446337"/>
    </source>
</evidence>
<keyword evidence="2" id="KW-1185">Reference proteome</keyword>
<name>A0ABZ3FYD8_ACHDE</name>
<evidence type="ECO:0008006" key="3">
    <source>
        <dbReference type="Google" id="ProtNLM"/>
    </source>
</evidence>
<accession>A0ABZ3FYD8</accession>